<comment type="caution">
    <text evidence="2">The sequence shown here is derived from an EMBL/GenBank/DDBJ whole genome shotgun (WGS) entry which is preliminary data.</text>
</comment>
<dbReference type="GO" id="GO:0005759">
    <property type="term" value="C:mitochondrial matrix"/>
    <property type="evidence" value="ECO:0007669"/>
    <property type="project" value="TreeGrafter"/>
</dbReference>
<feature type="compositionally biased region" description="Low complexity" evidence="1">
    <location>
        <begin position="191"/>
        <end position="220"/>
    </location>
</feature>
<feature type="compositionally biased region" description="Pro residues" evidence="1">
    <location>
        <begin position="120"/>
        <end position="139"/>
    </location>
</feature>
<reference evidence="3" key="1">
    <citation type="journal article" date="2016" name="Nat. Commun.">
        <title>The Gonium pectorale genome demonstrates co-option of cell cycle regulation during the evolution of multicellularity.</title>
        <authorList>
            <person name="Hanschen E.R."/>
            <person name="Marriage T.N."/>
            <person name="Ferris P.J."/>
            <person name="Hamaji T."/>
            <person name="Toyoda A."/>
            <person name="Fujiyama A."/>
            <person name="Neme R."/>
            <person name="Noguchi H."/>
            <person name="Minakuchi Y."/>
            <person name="Suzuki M."/>
            <person name="Kawai-Toyooka H."/>
            <person name="Smith D.R."/>
            <person name="Sparks H."/>
            <person name="Anderson J."/>
            <person name="Bakaric R."/>
            <person name="Luria V."/>
            <person name="Karger A."/>
            <person name="Kirschner M.W."/>
            <person name="Durand P.M."/>
            <person name="Michod R.E."/>
            <person name="Nozaki H."/>
            <person name="Olson B.J."/>
        </authorList>
    </citation>
    <scope>NUCLEOTIDE SEQUENCE [LARGE SCALE GENOMIC DNA]</scope>
    <source>
        <strain evidence="3">NIES-2863</strain>
    </source>
</reference>
<dbReference type="EMBL" id="LSYV01000009">
    <property type="protein sequence ID" value="KXZ53045.1"/>
    <property type="molecule type" value="Genomic_DNA"/>
</dbReference>
<gene>
    <name evidence="2" type="ORF">GPECTOR_8g41</name>
</gene>
<evidence type="ECO:0008006" key="4">
    <source>
        <dbReference type="Google" id="ProtNLM"/>
    </source>
</evidence>
<keyword evidence="3" id="KW-1185">Reference proteome</keyword>
<dbReference type="GO" id="GO:0009507">
    <property type="term" value="C:chloroplast"/>
    <property type="evidence" value="ECO:0007669"/>
    <property type="project" value="GOC"/>
</dbReference>
<dbReference type="AlphaFoldDB" id="A0A150GT66"/>
<dbReference type="OrthoDB" id="533178at2759"/>
<evidence type="ECO:0000313" key="2">
    <source>
        <dbReference type="EMBL" id="KXZ53045.1"/>
    </source>
</evidence>
<accession>A0A150GT66</accession>
<feature type="compositionally biased region" description="Low complexity" evidence="1">
    <location>
        <begin position="47"/>
        <end position="61"/>
    </location>
</feature>
<feature type="compositionally biased region" description="Low complexity" evidence="1">
    <location>
        <begin position="173"/>
        <end position="184"/>
    </location>
</feature>
<evidence type="ECO:0000313" key="3">
    <source>
        <dbReference type="Proteomes" id="UP000075714"/>
    </source>
</evidence>
<dbReference type="InterPro" id="IPR050870">
    <property type="entry name" value="FAST_kinase"/>
</dbReference>
<dbReference type="GO" id="GO:0003723">
    <property type="term" value="F:RNA binding"/>
    <property type="evidence" value="ECO:0007669"/>
    <property type="project" value="TreeGrafter"/>
</dbReference>
<feature type="region of interest" description="Disordered" evidence="1">
    <location>
        <begin position="1"/>
        <end position="220"/>
    </location>
</feature>
<dbReference type="GO" id="GO:0044528">
    <property type="term" value="P:regulation of mitochondrial mRNA stability"/>
    <property type="evidence" value="ECO:0007669"/>
    <property type="project" value="TreeGrafter"/>
</dbReference>
<protein>
    <recommendedName>
        <fullName evidence="4">Tbc2 translation factor, chloroplastic</fullName>
    </recommendedName>
</protein>
<dbReference type="GO" id="GO:0035770">
    <property type="term" value="C:ribonucleoprotein granule"/>
    <property type="evidence" value="ECO:0007669"/>
    <property type="project" value="TreeGrafter"/>
</dbReference>
<proteinExistence type="predicted"/>
<name>A0A150GT66_GONPE</name>
<dbReference type="GO" id="GO:1901259">
    <property type="term" value="P:chloroplast rRNA processing"/>
    <property type="evidence" value="ECO:0007669"/>
    <property type="project" value="TreeGrafter"/>
</dbReference>
<organism evidence="2 3">
    <name type="scientific">Gonium pectorale</name>
    <name type="common">Green alga</name>
    <dbReference type="NCBI Taxonomy" id="33097"/>
    <lineage>
        <taxon>Eukaryota</taxon>
        <taxon>Viridiplantae</taxon>
        <taxon>Chlorophyta</taxon>
        <taxon>core chlorophytes</taxon>
        <taxon>Chlorophyceae</taxon>
        <taxon>CS clade</taxon>
        <taxon>Chlamydomonadales</taxon>
        <taxon>Volvocaceae</taxon>
        <taxon>Gonium</taxon>
    </lineage>
</organism>
<dbReference type="GO" id="GO:0000963">
    <property type="term" value="P:mitochondrial RNA processing"/>
    <property type="evidence" value="ECO:0007669"/>
    <property type="project" value="TreeGrafter"/>
</dbReference>
<dbReference type="Proteomes" id="UP000075714">
    <property type="component" value="Unassembled WGS sequence"/>
</dbReference>
<dbReference type="PANTHER" id="PTHR21228">
    <property type="entry name" value="FAST LEU-RICH DOMAIN-CONTAINING"/>
    <property type="match status" value="1"/>
</dbReference>
<sequence length="1240" mass="128945">MHLSAVLGERVQSSSGCTAQPRPYHGPSSHDRDSGRRHVSPHRTAGSVVASAAAVAPASPSHDGLRSLPAELLTSIPDATPSPEDLEELHSLAMQVSRTGASRTVVLPPTARPGARPCSRPGPQPPARAPPDDVPPMPSPEAFLTEPPRADVDPGASPVHGPGQPLRFPHVIPSMDPPAASDAPARPPLPALGRRAGGAASSNGRPRPPGGSAAGAAGPRQPVMQLTMAIKRVQDWRQLPRLLEELAPASAGGLDPFNAAALLTHLAQRTAAAPPATPAEVQAVERMQSEALAVVEHNMHEYRGRQVSNMTWALARLGLPSGAAFIREHLLAAAYPLMPWYEPQHLSNTAWALAAAGVSPDDEWLEEYMTAAFVALQRRSLAPQHLANVLWALQRMGVMPEQDWMLAFYDCVAAALPASNDQDCSNTLSSLALMGMASQLPQPTAHLAAQLAARLRALLAAEAAAATAPAAASRRGSGDVSDQSIANSVWALTVMGCAAPEVEELWGAVAEALRARLADPRRPAPGVQPAALSIVLWAAASGARPLPAALTAALYGRVRRQVLEAMEPRSMATMVWSLATAAPGQARPPADWVSEALLASARSLTQLGPQALSNLLYGFYQMGARPPPGWMATAINHFHRDLGAEASPQSVANVLWCLAKLGYRLNAEGLDIMLGLVTSRLEAWLQHSTPAQQPAQRGLDSITPAASAPAALAPSAPPPFSSQEVSNLLYALASMGYAPQPGSRPAELLMAAARARLVDANAQELSNVMWSLAAIQIRPSDAWLCEYYAAAAARLASFKPADLAQSLYGAAKLQLPLRAPTTPSPAAAAAAAAPAAAPKASRRERRGAAGAAIEAPPPPAVETAGAAWLSAALAVAPRLVAAGSAQDLCDLSWALVQLRVAVAADGPLAGAFTGRLVSLASATEPAQLALGVWALGKWRVRPSRGQLQQLEVATFRQVPAMRPHELAAMLSGLAGMAHTPPSEWLEEVLQQIAGRSREFGPQDWTVVVNSLARLQDAGVAPQAEQLAARLLPRMHRMPLPSLVLLAYSCGCMGPSHTTRALVGRCLALLGGGGGANAAAGGSSDVVGEAPEAAATAEGAAARASASRAGKKGMRAGGAKGVGGGEAAAVVVAAPAAAELRTVAVGSLSPSELSALLWASVRVGFKALPTEFRAQFLSRTGPLLAELPASLVASYLWAAGRLRMWLPSQWRSALVARAEAVLPQMRGKEVVMCASGLLWLR</sequence>
<evidence type="ECO:0000256" key="1">
    <source>
        <dbReference type="SAM" id="MobiDB-lite"/>
    </source>
</evidence>
<dbReference type="PANTHER" id="PTHR21228:SF40">
    <property type="entry name" value="LD45607P"/>
    <property type="match status" value="1"/>
</dbReference>